<evidence type="ECO:0000256" key="2">
    <source>
        <dbReference type="ARBA" id="ARBA00022723"/>
    </source>
</evidence>
<dbReference type="InterPro" id="IPR017900">
    <property type="entry name" value="4Fe4S_Fe_S_CS"/>
</dbReference>
<organism evidence="8 9">
    <name type="scientific">Azospirillum thiophilum</name>
    <dbReference type="NCBI Taxonomy" id="528244"/>
    <lineage>
        <taxon>Bacteria</taxon>
        <taxon>Pseudomonadati</taxon>
        <taxon>Pseudomonadota</taxon>
        <taxon>Alphaproteobacteria</taxon>
        <taxon>Rhodospirillales</taxon>
        <taxon>Azospirillaceae</taxon>
        <taxon>Azospirillum</taxon>
    </lineage>
</organism>
<dbReference type="InterPro" id="IPR054822">
    <property type="entry name" value="DsrO-like"/>
</dbReference>
<dbReference type="PANTHER" id="PTHR43177:SF9">
    <property type="entry name" value="PROTEIN NRFC"/>
    <property type="match status" value="1"/>
</dbReference>
<evidence type="ECO:0000256" key="1">
    <source>
        <dbReference type="ARBA" id="ARBA00022485"/>
    </source>
</evidence>
<dbReference type="SUPFAM" id="SSF54862">
    <property type="entry name" value="4Fe-4S ferredoxins"/>
    <property type="match status" value="1"/>
</dbReference>
<feature type="compositionally biased region" description="Basic and acidic residues" evidence="5">
    <location>
        <begin position="201"/>
        <end position="211"/>
    </location>
</feature>
<dbReference type="InterPro" id="IPR017896">
    <property type="entry name" value="4Fe4S_Fe-S-bd"/>
</dbReference>
<reference evidence="9" key="1">
    <citation type="submission" date="2015-12" db="EMBL/GenBank/DDBJ databases">
        <title>Complete Genome Sequence of Azospirillum thiophilum BV-S.</title>
        <authorList>
            <person name="Fomenkov A."/>
            <person name="Vincze T."/>
            <person name="Grabovich M."/>
            <person name="Dubinina G."/>
            <person name="Orlova M."/>
            <person name="Belousova E."/>
            <person name="Roberts R.J."/>
        </authorList>
    </citation>
    <scope>NUCLEOTIDE SEQUENCE [LARGE SCALE GENOMIC DNA]</scope>
    <source>
        <strain evidence="9">BV-S</strain>
    </source>
</reference>
<name>A0AAC8W210_9PROT</name>
<feature type="compositionally biased region" description="Basic and acidic residues" evidence="5">
    <location>
        <begin position="252"/>
        <end position="265"/>
    </location>
</feature>
<feature type="chain" id="PRO_5042149662" evidence="6">
    <location>
        <begin position="30"/>
        <end position="265"/>
    </location>
</feature>
<evidence type="ECO:0000259" key="7">
    <source>
        <dbReference type="PROSITE" id="PS51379"/>
    </source>
</evidence>
<dbReference type="AlphaFoldDB" id="A0AAC8W210"/>
<dbReference type="PROSITE" id="PS51318">
    <property type="entry name" value="TAT"/>
    <property type="match status" value="1"/>
</dbReference>
<gene>
    <name evidence="8" type="ORF">AL072_21840</name>
</gene>
<evidence type="ECO:0000313" key="9">
    <source>
        <dbReference type="Proteomes" id="UP000069935"/>
    </source>
</evidence>
<feature type="domain" description="4Fe-4S ferredoxin-type" evidence="7">
    <location>
        <begin position="122"/>
        <end position="151"/>
    </location>
</feature>
<keyword evidence="1" id="KW-0004">4Fe-4S</keyword>
<dbReference type="Pfam" id="PF13247">
    <property type="entry name" value="Fer4_11"/>
    <property type="match status" value="1"/>
</dbReference>
<evidence type="ECO:0000256" key="5">
    <source>
        <dbReference type="SAM" id="MobiDB-lite"/>
    </source>
</evidence>
<dbReference type="Proteomes" id="UP000069935">
    <property type="component" value="Chromosome 3"/>
</dbReference>
<dbReference type="KEGG" id="ati:AL072_21840"/>
<dbReference type="InterPro" id="IPR050954">
    <property type="entry name" value="ET_IronSulfur_Cluster-Binding"/>
</dbReference>
<keyword evidence="4" id="KW-0411">Iron-sulfur</keyword>
<protein>
    <submittedName>
        <fullName evidence="8">Tetrathionate reductase subunit B</fullName>
    </submittedName>
</protein>
<keyword evidence="2" id="KW-0479">Metal-binding</keyword>
<reference evidence="8 9" key="2">
    <citation type="journal article" date="2016" name="Genome Announc.">
        <title>Complete Genome Sequence of a Strain of Azospirillum thiophilum Isolated from a Sulfide Spring.</title>
        <authorList>
            <person name="Fomenkov A."/>
            <person name="Vincze T."/>
            <person name="Grabovich M."/>
            <person name="Anton B.P."/>
            <person name="Dubinina G."/>
            <person name="Orlova M."/>
            <person name="Belousova E."/>
            <person name="Roberts R.J."/>
        </authorList>
    </citation>
    <scope>NUCLEOTIDE SEQUENCE [LARGE SCALE GENOMIC DNA]</scope>
    <source>
        <strain evidence="8 9">BV-S</strain>
    </source>
</reference>
<dbReference type="Gene3D" id="3.30.70.20">
    <property type="match status" value="2"/>
</dbReference>
<feature type="region of interest" description="Disordered" evidence="5">
    <location>
        <begin position="201"/>
        <end position="221"/>
    </location>
</feature>
<feature type="signal peptide" evidence="6">
    <location>
        <begin position="1"/>
        <end position="29"/>
    </location>
</feature>
<sequence>MDRSRRNFCLGAGAAAIGAAALAPAPAAASDTGQARKGGDPAHRWGMVVDVRKCVGCQACTVSCIMENAVPDNSFRTIVSTYEVTEQGASGTYMLPRLCNHCEDPPCIPVCPTGATFQRRDGIVVVDNTVCVGCAYCVQACPYDARFINHDTQTADKCTFCVHRVDAGLLPACVETCVGGARIFGDLNDPNSTVSVLVRGHASDHTSDRAPDQMPKVLKPEQGTQPRVFYIGLQPAFAGKVDGTPTLWRPSDAPHARSHADKESA</sequence>
<feature type="region of interest" description="Disordered" evidence="5">
    <location>
        <begin position="242"/>
        <end position="265"/>
    </location>
</feature>
<dbReference type="NCBIfam" id="NF045797">
    <property type="entry name" value="DsrO"/>
    <property type="match status" value="1"/>
</dbReference>
<dbReference type="PROSITE" id="PS51379">
    <property type="entry name" value="4FE4S_FER_2"/>
    <property type="match status" value="2"/>
</dbReference>
<keyword evidence="9" id="KW-1185">Reference proteome</keyword>
<dbReference type="EMBL" id="CP012403">
    <property type="protein sequence ID" value="ALG73617.1"/>
    <property type="molecule type" value="Genomic_DNA"/>
</dbReference>
<dbReference type="RefSeq" id="WP_045584295.1">
    <property type="nucleotide sequence ID" value="NZ_CP012403.1"/>
</dbReference>
<keyword evidence="3" id="KW-0408">Iron</keyword>
<feature type="domain" description="4Fe-4S ferredoxin-type" evidence="7">
    <location>
        <begin position="45"/>
        <end position="74"/>
    </location>
</feature>
<evidence type="ECO:0000313" key="8">
    <source>
        <dbReference type="EMBL" id="ALG73617.1"/>
    </source>
</evidence>
<proteinExistence type="predicted"/>
<dbReference type="InterPro" id="IPR006311">
    <property type="entry name" value="TAT_signal"/>
</dbReference>
<dbReference type="PANTHER" id="PTHR43177">
    <property type="entry name" value="PROTEIN NRFC"/>
    <property type="match status" value="1"/>
</dbReference>
<dbReference type="PROSITE" id="PS00198">
    <property type="entry name" value="4FE4S_FER_1"/>
    <property type="match status" value="1"/>
</dbReference>
<evidence type="ECO:0000256" key="6">
    <source>
        <dbReference type="SAM" id="SignalP"/>
    </source>
</evidence>
<accession>A0AAC8W210</accession>
<dbReference type="CDD" id="cd10551">
    <property type="entry name" value="PsrB"/>
    <property type="match status" value="1"/>
</dbReference>
<dbReference type="GO" id="GO:0051539">
    <property type="term" value="F:4 iron, 4 sulfur cluster binding"/>
    <property type="evidence" value="ECO:0007669"/>
    <property type="project" value="UniProtKB-KW"/>
</dbReference>
<evidence type="ECO:0000256" key="3">
    <source>
        <dbReference type="ARBA" id="ARBA00023004"/>
    </source>
</evidence>
<evidence type="ECO:0000256" key="4">
    <source>
        <dbReference type="ARBA" id="ARBA00023014"/>
    </source>
</evidence>
<dbReference type="GO" id="GO:0046872">
    <property type="term" value="F:metal ion binding"/>
    <property type="evidence" value="ECO:0007669"/>
    <property type="project" value="UniProtKB-KW"/>
</dbReference>
<keyword evidence="6" id="KW-0732">Signal</keyword>